<evidence type="ECO:0000259" key="10">
    <source>
        <dbReference type="PROSITE" id="PS50089"/>
    </source>
</evidence>
<feature type="compositionally biased region" description="Basic and acidic residues" evidence="9">
    <location>
        <begin position="513"/>
        <end position="525"/>
    </location>
</feature>
<dbReference type="Gene3D" id="1.10.8.10">
    <property type="entry name" value="DNA helicase RuvA subunit, C-terminal domain"/>
    <property type="match status" value="1"/>
</dbReference>
<evidence type="ECO:0000256" key="5">
    <source>
        <dbReference type="ARBA" id="ARBA00022771"/>
    </source>
</evidence>
<feature type="region of interest" description="Disordered" evidence="9">
    <location>
        <begin position="682"/>
        <end position="720"/>
    </location>
</feature>
<keyword evidence="4" id="KW-0677">Repeat</keyword>
<feature type="region of interest" description="Disordered" evidence="9">
    <location>
        <begin position="1959"/>
        <end position="1982"/>
    </location>
</feature>
<evidence type="ECO:0008006" key="15">
    <source>
        <dbReference type="Google" id="ProtNLM"/>
    </source>
</evidence>
<dbReference type="CDD" id="cd20351">
    <property type="entry name" value="Rcat_RBR_HOIP"/>
    <property type="match status" value="1"/>
</dbReference>
<dbReference type="InterPro" id="IPR026254">
    <property type="entry name" value="RNF31-like"/>
</dbReference>
<dbReference type="GO" id="GO:0036435">
    <property type="term" value="F:K48-linked polyubiquitin modification-dependent protein binding"/>
    <property type="evidence" value="ECO:0007669"/>
    <property type="project" value="TreeGrafter"/>
</dbReference>
<feature type="compositionally biased region" description="Polar residues" evidence="9">
    <location>
        <begin position="2114"/>
        <end position="2135"/>
    </location>
</feature>
<dbReference type="InterPro" id="IPR044066">
    <property type="entry name" value="TRIAD_supradom"/>
</dbReference>
<accession>A0AA88HG73</accession>
<dbReference type="InterPro" id="IPR047542">
    <property type="entry name" value="Rcat_RBR_RNF31-like"/>
</dbReference>
<dbReference type="EMBL" id="JAVRJZ010000018">
    <property type="protein sequence ID" value="KAK2708348.1"/>
    <property type="molecule type" value="Genomic_DNA"/>
</dbReference>
<feature type="compositionally biased region" description="Basic and acidic residues" evidence="9">
    <location>
        <begin position="1217"/>
        <end position="1226"/>
    </location>
</feature>
<dbReference type="Gene3D" id="2.30.30.380">
    <property type="entry name" value="Zn-finger domain of Sec23/24"/>
    <property type="match status" value="1"/>
</dbReference>
<feature type="region of interest" description="Disordered" evidence="9">
    <location>
        <begin position="2510"/>
        <end position="2532"/>
    </location>
</feature>
<dbReference type="SMART" id="SM00647">
    <property type="entry name" value="IBR"/>
    <property type="match status" value="2"/>
</dbReference>
<dbReference type="PROSITE" id="PS51873">
    <property type="entry name" value="TRIAD"/>
    <property type="match status" value="1"/>
</dbReference>
<feature type="region of interest" description="Disordered" evidence="9">
    <location>
        <begin position="2114"/>
        <end position="2143"/>
    </location>
</feature>
<feature type="compositionally biased region" description="Basic and acidic residues" evidence="9">
    <location>
        <begin position="143"/>
        <end position="152"/>
    </location>
</feature>
<name>A0AA88HG73_ARTSF</name>
<feature type="region of interest" description="Disordered" evidence="9">
    <location>
        <begin position="1822"/>
        <end position="1878"/>
    </location>
</feature>
<dbReference type="InterPro" id="IPR013083">
    <property type="entry name" value="Znf_RING/FYVE/PHD"/>
</dbReference>
<feature type="compositionally biased region" description="Basic residues" evidence="9">
    <location>
        <begin position="497"/>
        <end position="506"/>
    </location>
</feature>
<dbReference type="GO" id="GO:0008270">
    <property type="term" value="F:zinc ion binding"/>
    <property type="evidence" value="ECO:0007669"/>
    <property type="project" value="UniProtKB-KW"/>
</dbReference>
<proteinExistence type="inferred from homology"/>
<evidence type="ECO:0000256" key="6">
    <source>
        <dbReference type="ARBA" id="ARBA00022786"/>
    </source>
</evidence>
<dbReference type="InterPro" id="IPR002867">
    <property type="entry name" value="IBR_dom"/>
</dbReference>
<feature type="region of interest" description="Disordered" evidence="9">
    <location>
        <begin position="219"/>
        <end position="244"/>
    </location>
</feature>
<feature type="region of interest" description="Disordered" evidence="9">
    <location>
        <begin position="1217"/>
        <end position="1244"/>
    </location>
</feature>
<dbReference type="InterPro" id="IPR032065">
    <property type="entry name" value="RNF31-UBA"/>
</dbReference>
<feature type="compositionally biased region" description="Basic and acidic residues" evidence="9">
    <location>
        <begin position="2292"/>
        <end position="2302"/>
    </location>
</feature>
<protein>
    <recommendedName>
        <fullName evidence="15">RBR-type E3 ubiquitin transferase</fullName>
    </recommendedName>
</protein>
<keyword evidence="2" id="KW-0808">Transferase</keyword>
<dbReference type="GO" id="GO:0097039">
    <property type="term" value="P:protein linear polyubiquitination"/>
    <property type="evidence" value="ECO:0007669"/>
    <property type="project" value="TreeGrafter"/>
</dbReference>
<evidence type="ECO:0000259" key="12">
    <source>
        <dbReference type="PROSITE" id="PS51873"/>
    </source>
</evidence>
<feature type="compositionally biased region" description="Polar residues" evidence="9">
    <location>
        <begin position="1840"/>
        <end position="1849"/>
    </location>
</feature>
<dbReference type="Pfam" id="PF18091">
    <property type="entry name" value="E3_UbLigase_RBR"/>
    <property type="match status" value="1"/>
</dbReference>
<feature type="region of interest" description="Disordered" evidence="9">
    <location>
        <begin position="1509"/>
        <end position="1531"/>
    </location>
</feature>
<dbReference type="Pfam" id="PF16678">
    <property type="entry name" value="UBA_HOIP"/>
    <property type="match status" value="1"/>
</dbReference>
<evidence type="ECO:0000313" key="14">
    <source>
        <dbReference type="Proteomes" id="UP001187531"/>
    </source>
</evidence>
<evidence type="ECO:0000256" key="3">
    <source>
        <dbReference type="ARBA" id="ARBA00022723"/>
    </source>
</evidence>
<feature type="region of interest" description="Disordered" evidence="9">
    <location>
        <begin position="1665"/>
        <end position="1708"/>
    </location>
</feature>
<comment type="similarity">
    <text evidence="1">Belongs to the RBR family.</text>
</comment>
<feature type="region of interest" description="Disordered" evidence="9">
    <location>
        <begin position="2292"/>
        <end position="2311"/>
    </location>
</feature>
<keyword evidence="5 8" id="KW-0863">Zinc-finger</keyword>
<dbReference type="CDD" id="cd20337">
    <property type="entry name" value="BRcat_RBR_HOIP"/>
    <property type="match status" value="1"/>
</dbReference>
<dbReference type="GO" id="GO:0061630">
    <property type="term" value="F:ubiquitin protein ligase activity"/>
    <property type="evidence" value="ECO:0007669"/>
    <property type="project" value="TreeGrafter"/>
</dbReference>
<feature type="region of interest" description="Disordered" evidence="9">
    <location>
        <begin position="1039"/>
        <end position="1064"/>
    </location>
</feature>
<feature type="compositionally biased region" description="Basic and acidic residues" evidence="9">
    <location>
        <begin position="1850"/>
        <end position="1866"/>
    </location>
</feature>
<sequence>MKEFHGKYDPPPLPKSSPPREGDYEDIDLFRRCLAAKSETKLNDPEASIKGHEMHCDLCGSSKPIVRCDKCNSQLFCLSCDDMYHRHPKRQSHLRKAIDVKKNVRSEKSNRPPLPPKCERAAPPIPPPRRKPRPPGFITPMLPRKEMNRQPDEVATPSTTRKELTLPSSVLDVSKRTINTPLSPTAQKKLNKPPSTPSLIRKEFLGKVGSLGRKIMGSVSDLRSPSTTRKSIISPPAKAGQSQFYAPKASPISILKKTPSTSVTRTDSGVSLSSYQSDESRIRAFNQPLERRGTENAPQYLGEDCASSQQSLLDFPEDVTKLTPRQRSCSVAGLWAATATPPNGKGFEMGSNFGSLGRRFNSSNSSLNGPHKPSVSSWDLQNQQIGFQPIGQAQSMAHVNCSSCNHGWNGGWDHHGHHPSVGYPMQYPWDMGMRRTPSTLSMPGRPGPEMMMPGSWHHPSHMMYPIHPGYIMPHHGTLTNPLVDARAPSPATSQRSRNSHKSHRRPASSAKWRSPESSDSDDYKSKKSSISSRQRRQGHTSEEEEVFERVATEKQRYKTSRSYEKERRADSPQPRSKSRILQSPQEDHCELQDSTETWACSHCTFMNDASDNICAICCKSRPSDEKEKRRRFRRTGERETMRSRASSVGISKPTTPEISGTSEEEDEIPVVQSNMSFKLSSKATPTVTTTRASPTAKDFNGPVRSPTDDAQNQINTATRSPPLHRLVEPVVGLISDIQKDTREDTKFSDQPLLEHEDFFSALIPSGKSTPDRRNTSFLREYLEKSLEPKEKKRTVSDSSCEELKEIFKNLKAEELAEFAEPAVPHEVTNGDYETVAQSAQKKPNTEDDDNVISSADTLRDLQSVLASEIVDEKLIGGLKNSVNFSTQTKKDENSVEVDKDFKPEILQERYNKSDSVSGKAFKPIFTEGETDLDGDLSIGRVNYVGIPSPELQDPLQGSMQISELQANNIDNNNHTTVSDPSGSLVSGVYTQQNILFQKFDNCQEDMVLNNEQLMSNDAQVENNLLESLNLRNFIQEEKRGSNIQDKENDKSDIPRRHSSEKQHNSCLGNTSTICLEENFEGINNSRIGIKKKEDEAERINSIFVSKSEQKSSEDVDYWEKEKVKMNQSLFMPKKVMTSTGTSPLPQSISTQTYEDLDIPEVLSLQRKNSFVDEEIRSSDHPSTQPLRLSRGLSFENMRGAFDIVDPITYHRGYEVKARSLSRDKSPSRGRSATPDRRYSHSRARFDPWSQVTSSSLDLRTTSNQRDRRSNAQWEETLMPWDHRMYGSNHRYKGSTGSLSSYGTDSGSHITQENRADDPSFFSSFEDVSSSAIPDYKQRRPPDLNDLLREAADQGFGPDDVRIALSQCGVNHPVEWLQNNWTSMIDKIVLKATKYGRKQVRNTVGTISRQEAVTALRRHKGDMQQAIQSCIKQRQKKYVNLANKGNFTHEDIVTSLTAAKGDLFEALNELLGLTSDTNGHCQTQDEALDPVIKLKKIKHYRNKKKYELETTENGCHDTSDTDSTRPSTSMSFASSSMKSYSSTIVPESKDFDDSTTADFEMTSYIAQPEVMMIKSDFSQSRRERCTSRPLFKKQAQATDIIDYSTEKISHEQSTDGESSSAVSYSRRSSIINVVTTTDTPTAHLAYDQERGTLVLTGQMNKHRFSRASPMDNISGTRDSKETQVVTTRTLSKTSVESEEGLENGSSADEFDFIDDSEDEIVLRRNYSPIDNRKLNVGCPIDPTLDTRHKMTEHSQKESKPQTGSVLQTDLLTKLRIENRLKIPLGLHEEISGSGIMTKPNSGKTYENELEKIEETLTQEVKDKIHSSSASVASNSESNISLKSLSENSDVSDNKHEENKGNEQDKHSLSGPTVDNPILEKHCSAGDLDLVLVIPSDEQHKLSFTPSNEVRHLDTSAGTNKRKKSSNILKAHNIAAENVLSAQDISAENILTALDISADNQPASSQSVPVRKNSNGNSSLKSVLDSKNSSKEVFIPAEAVDINYSFEKENTTLKLVNSVSDELLNRVPQISSQKVEELNGVIKDSREIEFSNTVYDSVQGPNRNTIKDLDMSPNSEIENQNILEVQNRNEEKSGSDSVPSLNMFFNQQSHCFSKSQSLNVSSRELSKSPVNENTDNSAIEELPNDSNSQVVPDLIEYQEAMTTEGNILIIPLNNPYVSLPSFVQSGSSSIEVKSISEEFNEGQFKPRSLHMEEENSTESKVNQTLSVTDKNRTSLVNPLDILQLQRDEKKSETILTSLTDKGLISVSPLSMTETNLTKEIENNYLDNVEELSKDTHNENSHSDGEINVGGSPKKENIAPILEEDSELILEPVNPGEFDSADQVEIVSVNDNLGFIRLKTSAVRLLSSRLSKIMSSEGEIYHPGILSLDEAVSIEPFLESEIPSSSQVVQEEDVIMLDNPAHHVESDGFNHKVIHGVEADGLEEGSLLSKDGEGSIPTNASKNRSDAVKELEIALQITRGVLKEAQNAFNDAASTPSSSLGDTPLQIYLTEETNPTIDKDSNASKPSSSAQIHDVQRKINVTPPKISPILEETMQNLVASSRSPSKSPPLRKVERAKDGTSLLWRLIEENRVPNMEKAQLAANLVDLKFEEEEAVEAAIECTSIYSALTYLRQECELCATKYPAKKMISMLNCTHRCCRYCAAAYFSTQIRDRPLNELVCPFCHEPSFEDGEEEAYEYFTHLEIMLKDLLETPVFELYERKMRDWTLSKDPNFWWCHKCSSGFFIDPSQSRHICPDCSAVTCAGCRKPWRVEHDNMTCEAYVEFLAKEDTESLDTVAKLLAEGVKCPKCSLQYALARGGCMHFTCTQCKFEFCSGCGKPFKMGARCTVGPRCARLGLHAHHPRNCLFYLRDKEPEDLQKLLKQHDVLFDVDGPVYDNPNTIRRCKVQIQKETPRGFEDDVCGGEILEGFAGLCRTHYVEYLATLISLHKLDPVEIFSADDLETVVYRESKPFPPKSYGIPVETYRSMLLEDSLRGILSWTGG</sequence>
<feature type="compositionally biased region" description="Polar residues" evidence="9">
    <location>
        <begin position="573"/>
        <end position="584"/>
    </location>
</feature>
<evidence type="ECO:0000313" key="13">
    <source>
        <dbReference type="EMBL" id="KAK2708348.1"/>
    </source>
</evidence>
<dbReference type="Gene3D" id="3.30.40.10">
    <property type="entry name" value="Zinc/RING finger domain, C3HC4 (zinc finger)"/>
    <property type="match status" value="1"/>
</dbReference>
<feature type="compositionally biased region" description="Polar residues" evidence="9">
    <location>
        <begin position="708"/>
        <end position="719"/>
    </location>
</feature>
<feature type="domain" description="RING-type" evidence="10">
    <location>
        <begin position="2632"/>
        <end position="2681"/>
    </location>
</feature>
<feature type="region of interest" description="Disordered" evidence="9">
    <location>
        <begin position="481"/>
        <end position="587"/>
    </location>
</feature>
<evidence type="ECO:0000256" key="1">
    <source>
        <dbReference type="ARBA" id="ARBA00008278"/>
    </source>
</evidence>
<feature type="compositionally biased region" description="Basic and acidic residues" evidence="9">
    <location>
        <begin position="1039"/>
        <end position="1063"/>
    </location>
</feature>
<feature type="domain" description="RanBP2-type" evidence="11">
    <location>
        <begin position="594"/>
        <end position="623"/>
    </location>
</feature>
<dbReference type="PANTHER" id="PTHR16004:SF2">
    <property type="entry name" value="E3 UBIQUITIN-PROTEIN LIGASE LUBEL"/>
    <property type="match status" value="1"/>
</dbReference>
<dbReference type="CDD" id="cd19815">
    <property type="entry name" value="Bbox1_HOIP"/>
    <property type="match status" value="1"/>
</dbReference>
<evidence type="ECO:0000256" key="7">
    <source>
        <dbReference type="ARBA" id="ARBA00022833"/>
    </source>
</evidence>
<feature type="compositionally biased region" description="Basic and acidic residues" evidence="9">
    <location>
        <begin position="547"/>
        <end position="570"/>
    </location>
</feature>
<evidence type="ECO:0000256" key="2">
    <source>
        <dbReference type="ARBA" id="ARBA00022679"/>
    </source>
</evidence>
<comment type="caution">
    <text evidence="13">The sequence shown here is derived from an EMBL/GenBank/DDBJ whole genome shotgun (WGS) entry which is preliminary data.</text>
</comment>
<dbReference type="InterPro" id="IPR001841">
    <property type="entry name" value="Znf_RING"/>
</dbReference>
<dbReference type="SUPFAM" id="SSF57850">
    <property type="entry name" value="RING/U-box"/>
    <property type="match status" value="3"/>
</dbReference>
<dbReference type="PANTHER" id="PTHR16004">
    <property type="entry name" value="RING FINGER PROTEIN 31-RELATED"/>
    <property type="match status" value="1"/>
</dbReference>
<dbReference type="Proteomes" id="UP001187531">
    <property type="component" value="Unassembled WGS sequence"/>
</dbReference>
<feature type="compositionally biased region" description="Basic and acidic residues" evidence="9">
    <location>
        <begin position="1513"/>
        <end position="1522"/>
    </location>
</feature>
<feature type="compositionally biased region" description="Polar residues" evidence="9">
    <location>
        <begin position="1670"/>
        <end position="1693"/>
    </location>
</feature>
<feature type="domain" description="RING-type" evidence="12">
    <location>
        <begin position="2628"/>
        <end position="2866"/>
    </location>
</feature>
<feature type="region of interest" description="Disordered" evidence="9">
    <location>
        <begin position="2443"/>
        <end position="2462"/>
    </location>
</feature>
<dbReference type="PROSITE" id="PS50089">
    <property type="entry name" value="ZF_RING_2"/>
    <property type="match status" value="1"/>
</dbReference>
<reference evidence="13" key="1">
    <citation type="submission" date="2023-07" db="EMBL/GenBank/DDBJ databases">
        <title>Chromosome-level genome assembly of Artemia franciscana.</title>
        <authorList>
            <person name="Jo E."/>
        </authorList>
    </citation>
    <scope>NUCLEOTIDE SEQUENCE</scope>
    <source>
        <tissue evidence="13">Whole body</tissue>
    </source>
</reference>
<feature type="region of interest" description="Disordered" evidence="9">
    <location>
        <begin position="103"/>
        <end position="162"/>
    </location>
</feature>
<feature type="compositionally biased region" description="Polar residues" evidence="9">
    <location>
        <begin position="221"/>
        <end position="231"/>
    </location>
</feature>
<dbReference type="GO" id="GO:1990450">
    <property type="term" value="F:linear polyubiquitin binding"/>
    <property type="evidence" value="ECO:0007669"/>
    <property type="project" value="TreeGrafter"/>
</dbReference>
<dbReference type="GO" id="GO:0070530">
    <property type="term" value="F:K63-linked polyubiquitin modification-dependent protein binding"/>
    <property type="evidence" value="ECO:0007669"/>
    <property type="project" value="TreeGrafter"/>
</dbReference>
<feature type="compositionally biased region" description="Low complexity" evidence="9">
    <location>
        <begin position="682"/>
        <end position="697"/>
    </location>
</feature>
<dbReference type="PROSITE" id="PS50199">
    <property type="entry name" value="ZF_RANBP2_2"/>
    <property type="match status" value="1"/>
</dbReference>
<dbReference type="InterPro" id="IPR001876">
    <property type="entry name" value="Znf_RanBP2"/>
</dbReference>
<dbReference type="PROSITE" id="PS01358">
    <property type="entry name" value="ZF_RANBP2_1"/>
    <property type="match status" value="1"/>
</dbReference>
<dbReference type="InterPro" id="IPR041031">
    <property type="entry name" value="RNF31_C"/>
</dbReference>
<feature type="compositionally biased region" description="Low complexity" evidence="9">
    <location>
        <begin position="1825"/>
        <end position="1839"/>
    </location>
</feature>
<dbReference type="Gene3D" id="6.10.140.1100">
    <property type="match status" value="1"/>
</dbReference>
<dbReference type="GO" id="GO:0071797">
    <property type="term" value="C:LUBAC complex"/>
    <property type="evidence" value="ECO:0007669"/>
    <property type="project" value="InterPro"/>
</dbReference>
<feature type="region of interest" description="Disordered" evidence="9">
    <location>
        <begin position="625"/>
        <end position="667"/>
    </location>
</feature>
<evidence type="ECO:0000256" key="8">
    <source>
        <dbReference type="PROSITE-ProRule" id="PRU00322"/>
    </source>
</evidence>
<feature type="region of interest" description="Disordered" evidence="9">
    <location>
        <begin position="1"/>
        <end position="24"/>
    </location>
</feature>
<keyword evidence="3" id="KW-0479">Metal-binding</keyword>
<dbReference type="Pfam" id="PF22191">
    <property type="entry name" value="IBR_1"/>
    <property type="match status" value="1"/>
</dbReference>
<evidence type="ECO:0000256" key="4">
    <source>
        <dbReference type="ARBA" id="ARBA00022737"/>
    </source>
</evidence>
<feature type="compositionally biased region" description="Polar residues" evidence="9">
    <location>
        <begin position="643"/>
        <end position="661"/>
    </location>
</feature>
<keyword evidence="7" id="KW-0862">Zinc</keyword>
<evidence type="ECO:0000259" key="11">
    <source>
        <dbReference type="PROSITE" id="PS50199"/>
    </source>
</evidence>
<dbReference type="InterPro" id="IPR047540">
    <property type="entry name" value="BRcat_RBR_RNF31-like"/>
</dbReference>
<dbReference type="InterPro" id="IPR047543">
    <property type="entry name" value="Bbox1_RNF31-like"/>
</dbReference>
<keyword evidence="14" id="KW-1185">Reference proteome</keyword>
<keyword evidence="6" id="KW-0833">Ubl conjugation pathway</keyword>
<organism evidence="13 14">
    <name type="scientific">Artemia franciscana</name>
    <name type="common">Brine shrimp</name>
    <name type="synonym">Artemia sanfranciscana</name>
    <dbReference type="NCBI Taxonomy" id="6661"/>
    <lineage>
        <taxon>Eukaryota</taxon>
        <taxon>Metazoa</taxon>
        <taxon>Ecdysozoa</taxon>
        <taxon>Arthropoda</taxon>
        <taxon>Crustacea</taxon>
        <taxon>Branchiopoda</taxon>
        <taxon>Anostraca</taxon>
        <taxon>Artemiidae</taxon>
        <taxon>Artemia</taxon>
    </lineage>
</organism>
<dbReference type="SMART" id="SM00547">
    <property type="entry name" value="ZnF_RBZ"/>
    <property type="match status" value="1"/>
</dbReference>
<dbReference type="Pfam" id="PF01485">
    <property type="entry name" value="IBR"/>
    <property type="match status" value="1"/>
</dbReference>
<gene>
    <name evidence="13" type="ORF">QYM36_014084</name>
</gene>
<evidence type="ECO:0000256" key="9">
    <source>
        <dbReference type="SAM" id="MobiDB-lite"/>
    </source>
</evidence>